<evidence type="ECO:0000256" key="2">
    <source>
        <dbReference type="ARBA" id="ARBA00023002"/>
    </source>
</evidence>
<evidence type="ECO:0000313" key="3">
    <source>
        <dbReference type="EMBL" id="MPR36423.1"/>
    </source>
</evidence>
<comment type="similarity">
    <text evidence="1">Belongs to the short-chain dehydrogenases/reductases (SDR) family.</text>
</comment>
<dbReference type="SUPFAM" id="SSF51735">
    <property type="entry name" value="NAD(P)-binding Rossmann-fold domains"/>
    <property type="match status" value="1"/>
</dbReference>
<dbReference type="PANTHER" id="PTHR43477:SF1">
    <property type="entry name" value="DIHYDROANTICAPSIN 7-DEHYDROGENASE"/>
    <property type="match status" value="1"/>
</dbReference>
<dbReference type="Gene3D" id="3.40.50.720">
    <property type="entry name" value="NAD(P)-binding Rossmann-like Domain"/>
    <property type="match status" value="1"/>
</dbReference>
<keyword evidence="2" id="KW-0560">Oxidoreductase</keyword>
<evidence type="ECO:0000256" key="1">
    <source>
        <dbReference type="ARBA" id="ARBA00006484"/>
    </source>
</evidence>
<dbReference type="InterPro" id="IPR051122">
    <property type="entry name" value="SDR_DHRS6-like"/>
</dbReference>
<comment type="caution">
    <text evidence="3">The sequence shown here is derived from an EMBL/GenBank/DDBJ whole genome shotgun (WGS) entry which is preliminary data.</text>
</comment>
<dbReference type="Proteomes" id="UP000479293">
    <property type="component" value="Unassembled WGS sequence"/>
</dbReference>
<dbReference type="PANTHER" id="PTHR43477">
    <property type="entry name" value="DIHYDROANTICAPSIN 7-DEHYDROGENASE"/>
    <property type="match status" value="1"/>
</dbReference>
<dbReference type="AlphaFoldDB" id="A0A7C9BKT8"/>
<sequence length="235" mass="25035">MQSRYTSKNILIIGASSGIGYAIAKRILEEGGRVFVGGRHKPDLEVEFFEWDALHPDESVFQDLPEVLHGIIYCAGTINLKPFGRLTLENFTTDWQINALGAAAAIQPNIKRLIKAKGAGVVLLSSVAANTGFSFHTSISMAKGGLQGLAIALAAEYASSSIRFNVIAPSLTDTPLADHLLSSDDKRISSAKRHPLGRFGEPSDIAAAATYLASDEASWITRQVLGVDGGLGNLK</sequence>
<keyword evidence="4" id="KW-1185">Reference proteome</keyword>
<evidence type="ECO:0000313" key="4">
    <source>
        <dbReference type="Proteomes" id="UP000479293"/>
    </source>
</evidence>
<dbReference type="InterPro" id="IPR002347">
    <property type="entry name" value="SDR_fam"/>
</dbReference>
<reference evidence="3 4" key="1">
    <citation type="submission" date="2019-10" db="EMBL/GenBank/DDBJ databases">
        <title>Draft Genome Sequence of Cytophagaceae sp. SJW1-29.</title>
        <authorList>
            <person name="Choi A."/>
        </authorList>
    </citation>
    <scope>NUCLEOTIDE SEQUENCE [LARGE SCALE GENOMIC DNA]</scope>
    <source>
        <strain evidence="3 4">SJW1-29</strain>
    </source>
</reference>
<proteinExistence type="inferred from homology"/>
<dbReference type="Pfam" id="PF13561">
    <property type="entry name" value="adh_short_C2"/>
    <property type="match status" value="1"/>
</dbReference>
<gene>
    <name evidence="3" type="ORF">GBK04_24560</name>
</gene>
<accession>A0A7C9BKT8</accession>
<protein>
    <submittedName>
        <fullName evidence="3">SDR family oxidoreductase</fullName>
    </submittedName>
</protein>
<dbReference type="EMBL" id="WHLY01000002">
    <property type="protein sequence ID" value="MPR36423.1"/>
    <property type="molecule type" value="Genomic_DNA"/>
</dbReference>
<name>A0A7C9BKT8_9BACT</name>
<organism evidence="3 4">
    <name type="scientific">Salmonirosea aquatica</name>
    <dbReference type="NCBI Taxonomy" id="2654236"/>
    <lineage>
        <taxon>Bacteria</taxon>
        <taxon>Pseudomonadati</taxon>
        <taxon>Bacteroidota</taxon>
        <taxon>Cytophagia</taxon>
        <taxon>Cytophagales</taxon>
        <taxon>Spirosomataceae</taxon>
        <taxon>Salmonirosea</taxon>
    </lineage>
</organism>
<dbReference type="InterPro" id="IPR036291">
    <property type="entry name" value="NAD(P)-bd_dom_sf"/>
</dbReference>
<dbReference type="CDD" id="cd05233">
    <property type="entry name" value="SDR_c"/>
    <property type="match status" value="1"/>
</dbReference>
<dbReference type="RefSeq" id="WP_152764308.1">
    <property type="nucleotide sequence ID" value="NZ_WHLY01000002.1"/>
</dbReference>
<dbReference type="PRINTS" id="PR00081">
    <property type="entry name" value="GDHRDH"/>
</dbReference>
<dbReference type="GO" id="GO:0016491">
    <property type="term" value="F:oxidoreductase activity"/>
    <property type="evidence" value="ECO:0007669"/>
    <property type="project" value="UniProtKB-KW"/>
</dbReference>